<evidence type="ECO:0000256" key="1">
    <source>
        <dbReference type="SAM" id="MobiDB-lite"/>
    </source>
</evidence>
<dbReference type="OrthoDB" id="2679535at2759"/>
<feature type="region of interest" description="Disordered" evidence="1">
    <location>
        <begin position="111"/>
        <end position="141"/>
    </location>
</feature>
<dbReference type="EMBL" id="NHYD01002148">
    <property type="protein sequence ID" value="PPQ88117.1"/>
    <property type="molecule type" value="Genomic_DNA"/>
</dbReference>
<sequence>MDVMKNKIAKAPSRREIELSISLSELTTGGRTGQAAWISMGLKLEEAMYNLRAHIRKLLQLPTTAQKLDMVNKRRAVLRQIESFSTSANDFLGAHIVDALDDPQYQVLDDDLSGEEGPEWEVDTPGISRSDPEWQVLPFPS</sequence>
<gene>
    <name evidence="2" type="ORF">CVT25_014695</name>
</gene>
<keyword evidence="3" id="KW-1185">Reference proteome</keyword>
<name>A0A409XBT1_PSICY</name>
<evidence type="ECO:0000313" key="2">
    <source>
        <dbReference type="EMBL" id="PPQ88117.1"/>
    </source>
</evidence>
<protein>
    <submittedName>
        <fullName evidence="2">Uncharacterized protein</fullName>
    </submittedName>
</protein>
<comment type="caution">
    <text evidence="2">The sequence shown here is derived from an EMBL/GenBank/DDBJ whole genome shotgun (WGS) entry which is preliminary data.</text>
</comment>
<accession>A0A409XBT1</accession>
<dbReference type="InParanoid" id="A0A409XBT1"/>
<dbReference type="Proteomes" id="UP000283269">
    <property type="component" value="Unassembled WGS sequence"/>
</dbReference>
<proteinExistence type="predicted"/>
<dbReference type="AlphaFoldDB" id="A0A409XBT1"/>
<evidence type="ECO:0000313" key="3">
    <source>
        <dbReference type="Proteomes" id="UP000283269"/>
    </source>
</evidence>
<feature type="compositionally biased region" description="Acidic residues" evidence="1">
    <location>
        <begin position="111"/>
        <end position="122"/>
    </location>
</feature>
<organism evidence="2 3">
    <name type="scientific">Psilocybe cyanescens</name>
    <dbReference type="NCBI Taxonomy" id="93625"/>
    <lineage>
        <taxon>Eukaryota</taxon>
        <taxon>Fungi</taxon>
        <taxon>Dikarya</taxon>
        <taxon>Basidiomycota</taxon>
        <taxon>Agaricomycotina</taxon>
        <taxon>Agaricomycetes</taxon>
        <taxon>Agaricomycetidae</taxon>
        <taxon>Agaricales</taxon>
        <taxon>Agaricineae</taxon>
        <taxon>Strophariaceae</taxon>
        <taxon>Psilocybe</taxon>
    </lineage>
</organism>
<reference evidence="2 3" key="1">
    <citation type="journal article" date="2018" name="Evol. Lett.">
        <title>Horizontal gene cluster transfer increased hallucinogenic mushroom diversity.</title>
        <authorList>
            <person name="Reynolds H.T."/>
            <person name="Vijayakumar V."/>
            <person name="Gluck-Thaler E."/>
            <person name="Korotkin H.B."/>
            <person name="Matheny P.B."/>
            <person name="Slot J.C."/>
        </authorList>
    </citation>
    <scope>NUCLEOTIDE SEQUENCE [LARGE SCALE GENOMIC DNA]</scope>
    <source>
        <strain evidence="2 3">2631</strain>
    </source>
</reference>